<organism evidence="12">
    <name type="scientific">Chlamydomonas euryale</name>
    <dbReference type="NCBI Taxonomy" id="1486919"/>
    <lineage>
        <taxon>Eukaryota</taxon>
        <taxon>Viridiplantae</taxon>
        <taxon>Chlorophyta</taxon>
        <taxon>core chlorophytes</taxon>
        <taxon>Chlorophyceae</taxon>
        <taxon>CS clade</taxon>
        <taxon>Chlamydomonadales</taxon>
        <taxon>Chlamydomonadaceae</taxon>
        <taxon>Chlamydomonas</taxon>
    </lineage>
</organism>
<evidence type="ECO:0000259" key="8">
    <source>
        <dbReference type="Pfam" id="PF00082"/>
    </source>
</evidence>
<feature type="domain" description="MBTPS1 third" evidence="11">
    <location>
        <begin position="713"/>
        <end position="846"/>
    </location>
</feature>
<dbReference type="InterPro" id="IPR015500">
    <property type="entry name" value="Peptidase_S8_subtilisin-rel"/>
</dbReference>
<feature type="compositionally biased region" description="Low complexity" evidence="6">
    <location>
        <begin position="277"/>
        <end position="288"/>
    </location>
</feature>
<dbReference type="InterPro" id="IPR000209">
    <property type="entry name" value="Peptidase_S8/S53_dom"/>
</dbReference>
<dbReference type="Pfam" id="PF00082">
    <property type="entry name" value="Peptidase_S8"/>
    <property type="match status" value="1"/>
</dbReference>
<protein>
    <recommendedName>
        <fullName evidence="13">Peptidase S8/S53 domain-containing protein</fullName>
    </recommendedName>
</protein>
<evidence type="ECO:0000256" key="2">
    <source>
        <dbReference type="ARBA" id="ARBA00022670"/>
    </source>
</evidence>
<keyword evidence="3 5" id="KW-0378">Hydrolase</keyword>
<feature type="active site" description="Charge relay system" evidence="5">
    <location>
        <position position="640"/>
    </location>
</feature>
<reference evidence="12" key="1">
    <citation type="submission" date="2021-01" db="EMBL/GenBank/DDBJ databases">
        <authorList>
            <person name="Corre E."/>
            <person name="Pelletier E."/>
            <person name="Niang G."/>
            <person name="Scheremetjew M."/>
            <person name="Finn R."/>
            <person name="Kale V."/>
            <person name="Holt S."/>
            <person name="Cochrane G."/>
            <person name="Meng A."/>
            <person name="Brown T."/>
            <person name="Cohen L."/>
        </authorList>
    </citation>
    <scope>NUCLEOTIDE SEQUENCE</scope>
    <source>
        <strain evidence="12">CCMP219</strain>
    </source>
</reference>
<keyword evidence="7" id="KW-0472">Membrane</keyword>
<feature type="region of interest" description="Disordered" evidence="6">
    <location>
        <begin position="1"/>
        <end position="21"/>
    </location>
</feature>
<feature type="compositionally biased region" description="Low complexity" evidence="6">
    <location>
        <begin position="101"/>
        <end position="112"/>
    </location>
</feature>
<evidence type="ECO:0000313" key="12">
    <source>
        <dbReference type="EMBL" id="CAD8291723.1"/>
    </source>
</evidence>
<dbReference type="PROSITE" id="PS00137">
    <property type="entry name" value="SUBTILASE_HIS"/>
    <property type="match status" value="1"/>
</dbReference>
<dbReference type="GO" id="GO:0005794">
    <property type="term" value="C:Golgi apparatus"/>
    <property type="evidence" value="ECO:0007669"/>
    <property type="project" value="TreeGrafter"/>
</dbReference>
<dbReference type="InterPro" id="IPR057060">
    <property type="entry name" value="MBTPS1_3rd"/>
</dbReference>
<feature type="domain" description="MBTPS1 fourth" evidence="10">
    <location>
        <begin position="847"/>
        <end position="1103"/>
    </location>
</feature>
<feature type="active site" description="Charge relay system" evidence="5">
    <location>
        <position position="443"/>
    </location>
</feature>
<dbReference type="Gene3D" id="3.40.50.200">
    <property type="entry name" value="Peptidase S8/S53 domain"/>
    <property type="match status" value="1"/>
</dbReference>
<comment type="similarity">
    <text evidence="1 5">Belongs to the peptidase S8 family.</text>
</comment>
<evidence type="ECO:0008006" key="13">
    <source>
        <dbReference type="Google" id="ProtNLM"/>
    </source>
</evidence>
<dbReference type="Pfam" id="PF23090">
    <property type="entry name" value="MBTPS1_4th"/>
    <property type="match status" value="1"/>
</dbReference>
<evidence type="ECO:0000256" key="7">
    <source>
        <dbReference type="SAM" id="Phobius"/>
    </source>
</evidence>
<feature type="region of interest" description="Disordered" evidence="6">
    <location>
        <begin position="98"/>
        <end position="119"/>
    </location>
</feature>
<dbReference type="PANTHER" id="PTHR43806:SF7">
    <property type="entry name" value="MEMBRANE-BOUND TRANSCRIPTION FACTOR SITE-1 PROTEASE"/>
    <property type="match status" value="1"/>
</dbReference>
<evidence type="ECO:0000256" key="5">
    <source>
        <dbReference type="PROSITE-ProRule" id="PRU01240"/>
    </source>
</evidence>
<sequence>MTERDRAARRRRTAPSVPPLPLVPRQLQQQTRQLVPLLLLMLVPLLGSLQASAAAAAAGPEAHEAVGTCSAAWSAYTAPLCELEGREQGQDSVRPARDLDAAGARGGPASRPAKAEETESQQYIVRFKSYQAAEEHHAQLSAELPGEGSDWEWVPRHNKASTLPTDFGLVRMHVVPGARRGPWAPRPSVMAAAAVAAAAGAAPSAPHAEHVARMGAVHGAQQQLLGRLDGLPFVKDVHRDKFISGRLNWQPEGELKQLFADAGGARGAGDAGGASSGGMAAAPAAATGGDSGGKWAHEETAAGSFSAACDNDGGGDGGVMKRPGRITTRFMMEGEEYEDDGSGGGGSEAEGDEASWRRRRQLMSRGAGAAAEALPLRGAIVQRGRAGTGAGQQSGDGVVDGADGSTRRARRLSKRPAVTQLMHAASLWDQGYTGEGIKVGVFDTGIVENHPHIRNIVERSNWTHQQSLSDGLGHGSFVAGVIGSTDAGCPGFAPDMQLFTFKVFTDDQVSYTSWFLDAFNYALSSGLHIINLSIGGPDFLDAPFVDKVLEITSNGIIMISAIGNDGPHWGTLNNPADQNDVIGVGGIDEGNNIAGFSSRGMSTWELPTGSGRVKPDVMAYGREVLGSRINGGCRTLSGTSVSSPVVAGAVALLASTLPESRRWMLNPASMKQALVEGAQKLPVLCMYEQGNGKMDLEASARVLAAYSPRASAIPAALDMADCPYFWPYCAQPLYAGALPVVVNVTLLNGMGVVGWLEGRPSFVPTNEGGAHLHAEYAWGDILWPWSGHLSVYVRVRDSGAAFAGIAEGTISLTVVAPPAAGGGGDSGGELQRSVVKIPVRAHIVPTPPRSKRLLWDQLHGIKYPPGYMPRDNLDVKHDVLDWHGDMLWTNFHTTFDVLRAAGYFVEVLASPWTCFDAERYGALIVVDPEDEYYPEEIQKIGDDVRSRGLSLIVFSEWYHVDSMVGMRFFDDNTRSWWSPATGGANVPALNDLLSQFGVAFGDAVVNGNARVGKHPMQIHHGSDVARMPAGSWLHRAPIASTAGPKASEFGVLGMTRPGGGAAGSPSGGAVVVVADSNCLDSSHQTGNCFEMLKAVLATAIEGADTGVASDDVLLASTWEREGFEPPVRRGDVNFSEFSYVLRNPLACLANAPCEAQPSGADAACPAHVKEPVPVPVPALRPVGRKDGGGGSGGAAATGQHQHGKRATNEAVTADGGGGGGGGSDASPRLVVVRPPGAAAAAERERWSRSFLIAVAAACTLLVVVAAAAVVLRARGKAGAVRRGSQRPPGVA</sequence>
<evidence type="ECO:0000256" key="4">
    <source>
        <dbReference type="ARBA" id="ARBA00022825"/>
    </source>
</evidence>
<dbReference type="EMBL" id="HBEC01024311">
    <property type="protein sequence ID" value="CAD8291723.1"/>
    <property type="molecule type" value="Transcribed_RNA"/>
</dbReference>
<evidence type="ECO:0000259" key="10">
    <source>
        <dbReference type="Pfam" id="PF23090"/>
    </source>
</evidence>
<evidence type="ECO:0000256" key="1">
    <source>
        <dbReference type="ARBA" id="ARBA00011073"/>
    </source>
</evidence>
<dbReference type="InterPro" id="IPR050131">
    <property type="entry name" value="Peptidase_S8_subtilisin-like"/>
</dbReference>
<dbReference type="SUPFAM" id="SSF52743">
    <property type="entry name" value="Subtilisin-like"/>
    <property type="match status" value="1"/>
</dbReference>
<dbReference type="InterPro" id="IPR023828">
    <property type="entry name" value="Peptidase_S8_Ser-AS"/>
</dbReference>
<feature type="region of interest" description="Disordered" evidence="6">
    <location>
        <begin position="1175"/>
        <end position="1229"/>
    </location>
</feature>
<keyword evidence="4 5" id="KW-0720">Serine protease</keyword>
<evidence type="ECO:0000259" key="9">
    <source>
        <dbReference type="Pfam" id="PF23001"/>
    </source>
</evidence>
<feature type="region of interest" description="Disordered" evidence="6">
    <location>
        <begin position="336"/>
        <end position="358"/>
    </location>
</feature>
<feature type="domain" description="Membrane-bound transcription factor site-1 protease-like N-terminal" evidence="9">
    <location>
        <begin position="121"/>
        <end position="173"/>
    </location>
</feature>
<dbReference type="PROSITE" id="PS51892">
    <property type="entry name" value="SUBTILASE"/>
    <property type="match status" value="1"/>
</dbReference>
<dbReference type="InterPro" id="IPR057032">
    <property type="entry name" value="MBTPS1_4th"/>
</dbReference>
<evidence type="ECO:0000256" key="6">
    <source>
        <dbReference type="SAM" id="MobiDB-lite"/>
    </source>
</evidence>
<dbReference type="Pfam" id="PF23001">
    <property type="entry name" value="MBTP1_N"/>
    <property type="match status" value="1"/>
</dbReference>
<dbReference type="GO" id="GO:0004252">
    <property type="term" value="F:serine-type endopeptidase activity"/>
    <property type="evidence" value="ECO:0007669"/>
    <property type="project" value="UniProtKB-UniRule"/>
</dbReference>
<feature type="transmembrane region" description="Helical" evidence="7">
    <location>
        <begin position="1250"/>
        <end position="1271"/>
    </location>
</feature>
<evidence type="ECO:0000256" key="3">
    <source>
        <dbReference type="ARBA" id="ARBA00022801"/>
    </source>
</evidence>
<dbReference type="InterPro" id="IPR036852">
    <property type="entry name" value="Peptidase_S8/S53_dom_sf"/>
</dbReference>
<keyword evidence="7" id="KW-0812">Transmembrane</keyword>
<proteinExistence type="inferred from homology"/>
<name>A0A7R9YX34_9CHLO</name>
<dbReference type="PANTHER" id="PTHR43806">
    <property type="entry name" value="PEPTIDASE S8"/>
    <property type="match status" value="1"/>
</dbReference>
<feature type="compositionally biased region" description="Low complexity" evidence="6">
    <location>
        <begin position="395"/>
        <end position="404"/>
    </location>
</feature>
<dbReference type="Pfam" id="PF23094">
    <property type="entry name" value="MBTPS1_3rd"/>
    <property type="match status" value="1"/>
</dbReference>
<feature type="region of interest" description="Disordered" evidence="6">
    <location>
        <begin position="384"/>
        <end position="415"/>
    </location>
</feature>
<accession>A0A7R9YX34</accession>
<feature type="compositionally biased region" description="Gly residues" evidence="6">
    <location>
        <begin position="264"/>
        <end position="276"/>
    </location>
</feature>
<keyword evidence="7" id="KW-1133">Transmembrane helix</keyword>
<feature type="active site" description="Charge relay system" evidence="5">
    <location>
        <position position="474"/>
    </location>
</feature>
<dbReference type="InterPro" id="IPR022398">
    <property type="entry name" value="Peptidase_S8_His-AS"/>
</dbReference>
<dbReference type="PROSITE" id="PS00138">
    <property type="entry name" value="SUBTILASE_SER"/>
    <property type="match status" value="1"/>
</dbReference>
<dbReference type="GO" id="GO:0006508">
    <property type="term" value="P:proteolysis"/>
    <property type="evidence" value="ECO:0007669"/>
    <property type="project" value="UniProtKB-KW"/>
</dbReference>
<feature type="domain" description="Peptidase S8/S53" evidence="8">
    <location>
        <begin position="434"/>
        <end position="691"/>
    </location>
</feature>
<keyword evidence="2 5" id="KW-0645">Protease</keyword>
<dbReference type="PRINTS" id="PR00723">
    <property type="entry name" value="SUBTILISIN"/>
</dbReference>
<dbReference type="InterPro" id="IPR055143">
    <property type="entry name" value="MBTP1_N"/>
</dbReference>
<feature type="region of interest" description="Disordered" evidence="6">
    <location>
        <begin position="264"/>
        <end position="296"/>
    </location>
</feature>
<evidence type="ECO:0000259" key="11">
    <source>
        <dbReference type="Pfam" id="PF23094"/>
    </source>
</evidence>
<gene>
    <name evidence="12" type="ORF">CEUR00632_LOCUS11097</name>
</gene>
<feature type="compositionally biased region" description="Gly residues" evidence="6">
    <location>
        <begin position="1214"/>
        <end position="1223"/>
    </location>
</feature>